<feature type="compositionally biased region" description="Basic residues" evidence="1">
    <location>
        <begin position="257"/>
        <end position="266"/>
    </location>
</feature>
<feature type="compositionally biased region" description="Gly residues" evidence="1">
    <location>
        <begin position="273"/>
        <end position="286"/>
    </location>
</feature>
<dbReference type="KEGG" id="plj:28888065"/>
<reference evidence="2 3" key="1">
    <citation type="submission" date="2016-02" db="EMBL/GenBank/DDBJ databases">
        <title>Biosynthesis of antibiotic leucinostatins and their inhibition on Phytophthora in bio-control Purpureocillium lilacinum.</title>
        <authorList>
            <person name="Wang G."/>
            <person name="Liu Z."/>
            <person name="Lin R."/>
            <person name="Li E."/>
            <person name="Mao Z."/>
            <person name="Ling J."/>
            <person name="Yin W."/>
            <person name="Xie B."/>
        </authorList>
    </citation>
    <scope>NUCLEOTIDE SEQUENCE [LARGE SCALE GENOMIC DNA]</scope>
    <source>
        <strain evidence="2">PLFJ-1</strain>
    </source>
</reference>
<dbReference type="EMBL" id="LSBI01000005">
    <property type="protein sequence ID" value="OAQ89527.1"/>
    <property type="molecule type" value="Genomic_DNA"/>
</dbReference>
<name>A0A179HH38_PURLI</name>
<dbReference type="AlphaFoldDB" id="A0A179HH38"/>
<sequence length="355" mass="36934">MVPPGSPVCVPFFIASVQLNSTRNVSLVSTHVIASSILSVFSNGHHTPQSSRRRHGRRPAQKAVGGSELATLERDRDHNDNDDDDTGAAHAGLAAHTTRARRPRGLPADTGVRHRLLRAVARDARRGVRPRGAGTRAGPGRGAELLCAQVQHLQRGVCEARLGVDDVRLCLLPADAPERRADGAGADGAAAARGRPLGARHGVVVPRHAVVLWRAAHRPRVPLDGRAVRAGGARGRGRDGAGGRGDHGGGVQVRGRAVARRARHLGPRLPAGAGDGVPDAGGGLGGAAVERQGARGAVRGDARRGAQERGRRGRGGAWERRGQHAARRGRKDGRGGGGPEPLDAADDGYLLSHVV</sequence>
<comment type="caution">
    <text evidence="2">The sequence shown here is derived from an EMBL/GenBank/DDBJ whole genome shotgun (WGS) entry which is preliminary data.</text>
</comment>
<gene>
    <name evidence="2" type="ORF">VFPFJ_05939</name>
</gene>
<proteinExistence type="predicted"/>
<feature type="compositionally biased region" description="Basic and acidic residues" evidence="1">
    <location>
        <begin position="298"/>
        <end position="310"/>
    </location>
</feature>
<feature type="compositionally biased region" description="Basic and acidic residues" evidence="1">
    <location>
        <begin position="236"/>
        <end position="247"/>
    </location>
</feature>
<feature type="region of interest" description="Disordered" evidence="1">
    <location>
        <begin position="42"/>
        <end position="110"/>
    </location>
</feature>
<protein>
    <submittedName>
        <fullName evidence="2">Uncharacterized protein</fullName>
    </submittedName>
</protein>
<organism evidence="2 3">
    <name type="scientific">Purpureocillium lilacinum</name>
    <name type="common">Paecilomyces lilacinus</name>
    <dbReference type="NCBI Taxonomy" id="33203"/>
    <lineage>
        <taxon>Eukaryota</taxon>
        <taxon>Fungi</taxon>
        <taxon>Dikarya</taxon>
        <taxon>Ascomycota</taxon>
        <taxon>Pezizomycotina</taxon>
        <taxon>Sordariomycetes</taxon>
        <taxon>Hypocreomycetidae</taxon>
        <taxon>Hypocreales</taxon>
        <taxon>Ophiocordycipitaceae</taxon>
        <taxon>Purpureocillium</taxon>
    </lineage>
</organism>
<evidence type="ECO:0000313" key="2">
    <source>
        <dbReference type="EMBL" id="OAQ89527.1"/>
    </source>
</evidence>
<accession>A0A179HH38</accession>
<evidence type="ECO:0000313" key="3">
    <source>
        <dbReference type="Proteomes" id="UP000078340"/>
    </source>
</evidence>
<dbReference type="Proteomes" id="UP000078340">
    <property type="component" value="Unassembled WGS sequence"/>
</dbReference>
<evidence type="ECO:0000256" key="1">
    <source>
        <dbReference type="SAM" id="MobiDB-lite"/>
    </source>
</evidence>
<feature type="region of interest" description="Disordered" evidence="1">
    <location>
        <begin position="227"/>
        <end position="355"/>
    </location>
</feature>
<feature type="compositionally biased region" description="Basic residues" evidence="1">
    <location>
        <begin position="51"/>
        <end position="60"/>
    </location>
</feature>
<dbReference type="GeneID" id="28888065"/>
<feature type="compositionally biased region" description="Low complexity" evidence="1">
    <location>
        <begin position="88"/>
        <end position="97"/>
    </location>
</feature>